<dbReference type="GO" id="GO:0042174">
    <property type="term" value="P:negative regulation of sporulation resulting in formation of a cellular spore"/>
    <property type="evidence" value="ECO:0007669"/>
    <property type="project" value="InterPro"/>
</dbReference>
<comment type="similarity">
    <text evidence="7">Belongs to the anti-sigma-factor family.</text>
</comment>
<comment type="caution">
    <text evidence="9">The sequence shown here is derived from an EMBL/GenBank/DDBJ whole genome shotgun (WGS) entry which is preliminary data.</text>
</comment>
<dbReference type="GO" id="GO:0016989">
    <property type="term" value="F:sigma factor antagonist activity"/>
    <property type="evidence" value="ECO:0007669"/>
    <property type="project" value="InterPro"/>
</dbReference>
<dbReference type="NCBIfam" id="TIGR01925">
    <property type="entry name" value="spIIAB"/>
    <property type="match status" value="1"/>
</dbReference>
<proteinExistence type="inferred from homology"/>
<evidence type="ECO:0000313" key="9">
    <source>
        <dbReference type="EMBL" id="HIW81040.1"/>
    </source>
</evidence>
<keyword evidence="3 7" id="KW-0547">Nucleotide-binding</keyword>
<dbReference type="Pfam" id="PF13581">
    <property type="entry name" value="HATPase_c_2"/>
    <property type="match status" value="1"/>
</dbReference>
<dbReference type="HAMAP" id="MF_00637">
    <property type="entry name" value="Anti_sigma_F"/>
    <property type="match status" value="1"/>
</dbReference>
<reference evidence="9" key="1">
    <citation type="journal article" date="2021" name="PeerJ">
        <title>Extensive microbial diversity within the chicken gut microbiome revealed by metagenomics and culture.</title>
        <authorList>
            <person name="Gilroy R."/>
            <person name="Ravi A."/>
            <person name="Getino M."/>
            <person name="Pursley I."/>
            <person name="Horton D.L."/>
            <person name="Alikhan N.F."/>
            <person name="Baker D."/>
            <person name="Gharbi K."/>
            <person name="Hall N."/>
            <person name="Watson M."/>
            <person name="Adriaenssens E.M."/>
            <person name="Foster-Nyarko E."/>
            <person name="Jarju S."/>
            <person name="Secka A."/>
            <person name="Antonio M."/>
            <person name="Oren A."/>
            <person name="Chaudhuri R.R."/>
            <person name="La Ragione R."/>
            <person name="Hildebrand F."/>
            <person name="Pallen M.J."/>
        </authorList>
    </citation>
    <scope>NUCLEOTIDE SEQUENCE</scope>
    <source>
        <strain evidence="9">CHK195-6426</strain>
    </source>
</reference>
<comment type="catalytic activity">
    <reaction evidence="7">
        <text>L-threonyl-[protein] + ATP = O-phospho-L-threonyl-[protein] + ADP + H(+)</text>
        <dbReference type="Rhea" id="RHEA:46608"/>
        <dbReference type="Rhea" id="RHEA-COMP:11060"/>
        <dbReference type="Rhea" id="RHEA-COMP:11605"/>
        <dbReference type="ChEBI" id="CHEBI:15378"/>
        <dbReference type="ChEBI" id="CHEBI:30013"/>
        <dbReference type="ChEBI" id="CHEBI:30616"/>
        <dbReference type="ChEBI" id="CHEBI:61977"/>
        <dbReference type="ChEBI" id="CHEBI:456216"/>
        <dbReference type="EC" id="2.7.11.1"/>
    </reaction>
</comment>
<dbReference type="GO" id="GO:0004674">
    <property type="term" value="F:protein serine/threonine kinase activity"/>
    <property type="evidence" value="ECO:0007669"/>
    <property type="project" value="UniProtKB-KW"/>
</dbReference>
<keyword evidence="2 7" id="KW-0808">Transferase</keyword>
<gene>
    <name evidence="7 9" type="primary">spoIIAB</name>
    <name evidence="9" type="ORF">H9742_05835</name>
</gene>
<dbReference type="GO" id="GO:0030436">
    <property type="term" value="P:asexual sporulation"/>
    <property type="evidence" value="ECO:0007669"/>
    <property type="project" value="UniProtKB-UniRule"/>
</dbReference>
<dbReference type="InterPro" id="IPR010194">
    <property type="entry name" value="Anti-sigma_F"/>
</dbReference>
<evidence type="ECO:0000256" key="1">
    <source>
        <dbReference type="ARBA" id="ARBA00022527"/>
    </source>
</evidence>
<organism evidence="9 10">
    <name type="scientific">Candidatus Acetatifactor stercoripullorum</name>
    <dbReference type="NCBI Taxonomy" id="2838414"/>
    <lineage>
        <taxon>Bacteria</taxon>
        <taxon>Bacillati</taxon>
        <taxon>Bacillota</taxon>
        <taxon>Clostridia</taxon>
        <taxon>Lachnospirales</taxon>
        <taxon>Lachnospiraceae</taxon>
        <taxon>Acetatifactor</taxon>
    </lineage>
</organism>
<dbReference type="InterPro" id="IPR003594">
    <property type="entry name" value="HATPase_dom"/>
</dbReference>
<evidence type="ECO:0000256" key="7">
    <source>
        <dbReference type="HAMAP-Rule" id="MF_00637"/>
    </source>
</evidence>
<evidence type="ECO:0000256" key="4">
    <source>
        <dbReference type="ARBA" id="ARBA00022777"/>
    </source>
</evidence>
<accession>A0A9D1R4X1</accession>
<dbReference type="InterPro" id="IPR036890">
    <property type="entry name" value="HATPase_C_sf"/>
</dbReference>
<dbReference type="EC" id="2.7.11.1" evidence="7"/>
<evidence type="ECO:0000256" key="2">
    <source>
        <dbReference type="ARBA" id="ARBA00022679"/>
    </source>
</evidence>
<dbReference type="EMBL" id="DXGH01000033">
    <property type="protein sequence ID" value="HIW81040.1"/>
    <property type="molecule type" value="Genomic_DNA"/>
</dbReference>
<dbReference type="AlphaFoldDB" id="A0A9D1R4X1"/>
<dbReference type="InterPro" id="IPR050267">
    <property type="entry name" value="Anti-sigma-factor_SerPK"/>
</dbReference>
<dbReference type="Gene3D" id="3.30.565.10">
    <property type="entry name" value="Histidine kinase-like ATPase, C-terminal domain"/>
    <property type="match status" value="1"/>
</dbReference>
<dbReference type="PANTHER" id="PTHR35526:SF3">
    <property type="entry name" value="ANTI-SIGMA-F FACTOR RSBW"/>
    <property type="match status" value="1"/>
</dbReference>
<keyword evidence="5 7" id="KW-0067">ATP-binding</keyword>
<dbReference type="Proteomes" id="UP000824265">
    <property type="component" value="Unassembled WGS sequence"/>
</dbReference>
<keyword evidence="1 7" id="KW-0723">Serine/threonine-protein kinase</keyword>
<evidence type="ECO:0000313" key="10">
    <source>
        <dbReference type="Proteomes" id="UP000824265"/>
    </source>
</evidence>
<dbReference type="GO" id="GO:0005524">
    <property type="term" value="F:ATP binding"/>
    <property type="evidence" value="ECO:0007669"/>
    <property type="project" value="UniProtKB-KW"/>
</dbReference>
<comment type="function">
    <text evidence="7">Binds to sigma F and blocks its ability to form an RNA polymerase holoenzyme (E-sigma F). Phosphorylates SpoIIAA on a serine residue. This phosphorylation may enable SpoIIAA to act as an anti-anti-sigma factor that counteracts SpoIIAB and thus releases sigma F from inhibition.</text>
</comment>
<dbReference type="SMART" id="SM00387">
    <property type="entry name" value="HATPase_c"/>
    <property type="match status" value="1"/>
</dbReference>
<dbReference type="GO" id="GO:0030435">
    <property type="term" value="P:sporulation resulting in formation of a cellular spore"/>
    <property type="evidence" value="ECO:0007669"/>
    <property type="project" value="UniProtKB-KW"/>
</dbReference>
<name>A0A9D1R4X1_9FIRM</name>
<keyword evidence="6 7" id="KW-0749">Sporulation</keyword>
<evidence type="ECO:0000259" key="8">
    <source>
        <dbReference type="SMART" id="SM00387"/>
    </source>
</evidence>
<reference evidence="9" key="2">
    <citation type="submission" date="2021-04" db="EMBL/GenBank/DDBJ databases">
        <authorList>
            <person name="Gilroy R."/>
        </authorList>
    </citation>
    <scope>NUCLEOTIDE SEQUENCE</scope>
    <source>
        <strain evidence="9">CHK195-6426</strain>
    </source>
</reference>
<dbReference type="SUPFAM" id="SSF55874">
    <property type="entry name" value="ATPase domain of HSP90 chaperone/DNA topoisomerase II/histidine kinase"/>
    <property type="match status" value="1"/>
</dbReference>
<protein>
    <recommendedName>
        <fullName evidence="7">Anti-sigma F factor</fullName>
        <ecNumber evidence="7">2.7.11.1</ecNumber>
    </recommendedName>
    <alternativeName>
        <fullName evidence="7">Stage II sporulation protein AB</fullName>
    </alternativeName>
</protein>
<dbReference type="PANTHER" id="PTHR35526">
    <property type="entry name" value="ANTI-SIGMA-F FACTOR RSBW-RELATED"/>
    <property type="match status" value="1"/>
</dbReference>
<comment type="catalytic activity">
    <reaction evidence="7">
        <text>L-seryl-[protein] + ATP = O-phospho-L-seryl-[protein] + ADP + H(+)</text>
        <dbReference type="Rhea" id="RHEA:17989"/>
        <dbReference type="Rhea" id="RHEA-COMP:9863"/>
        <dbReference type="Rhea" id="RHEA-COMP:11604"/>
        <dbReference type="ChEBI" id="CHEBI:15378"/>
        <dbReference type="ChEBI" id="CHEBI:29999"/>
        <dbReference type="ChEBI" id="CHEBI:30616"/>
        <dbReference type="ChEBI" id="CHEBI:83421"/>
        <dbReference type="ChEBI" id="CHEBI:456216"/>
        <dbReference type="EC" id="2.7.11.1"/>
    </reaction>
</comment>
<evidence type="ECO:0000256" key="5">
    <source>
        <dbReference type="ARBA" id="ARBA00022840"/>
    </source>
</evidence>
<keyword evidence="4 7" id="KW-0418">Kinase</keyword>
<evidence type="ECO:0000256" key="3">
    <source>
        <dbReference type="ARBA" id="ARBA00022741"/>
    </source>
</evidence>
<evidence type="ECO:0000256" key="6">
    <source>
        <dbReference type="ARBA" id="ARBA00022969"/>
    </source>
</evidence>
<feature type="domain" description="Histidine kinase/HSP90-like ATPase" evidence="8">
    <location>
        <begin position="35"/>
        <end position="156"/>
    </location>
</feature>
<sequence>MRNEMELTFDAVSNNESFARVAVAAFVSHLNPTLEELADIKTAVSEAVTNSIIHGYENLYGYGRHGEVRPSYEIVHPGKVRIRCLLEKGILHIEVTDKGKGISDIERAMEPLFTTKPELERSGMGFAFMEAFMDDLEVSSVPGQGTCVRMKKKLGTGEWIDRED</sequence>